<accession>A0ABZ1YW60</accession>
<dbReference type="RefSeq" id="WP_329409692.1">
    <property type="nucleotide sequence ID" value="NZ_CP109441.1"/>
</dbReference>
<evidence type="ECO:0008006" key="4">
    <source>
        <dbReference type="Google" id="ProtNLM"/>
    </source>
</evidence>
<dbReference type="EMBL" id="CP109441">
    <property type="protein sequence ID" value="WUV46116.1"/>
    <property type="molecule type" value="Genomic_DNA"/>
</dbReference>
<reference evidence="2" key="1">
    <citation type="submission" date="2022-10" db="EMBL/GenBank/DDBJ databases">
        <title>The complete genomes of actinobacterial strains from the NBC collection.</title>
        <authorList>
            <person name="Joergensen T.S."/>
            <person name="Alvarez Arevalo M."/>
            <person name="Sterndorff E.B."/>
            <person name="Faurdal D."/>
            <person name="Vuksanovic O."/>
            <person name="Mourched A.-S."/>
            <person name="Charusanti P."/>
            <person name="Shaw S."/>
            <person name="Blin K."/>
            <person name="Weber T."/>
        </authorList>
    </citation>
    <scope>NUCLEOTIDE SEQUENCE</scope>
    <source>
        <strain evidence="2">NBC_01482</strain>
    </source>
</reference>
<sequence>MTAPEQRWWSWTAIRPRLLLAFGLLALATTAIGVVDATRTAGERVAYEREDHALNPARVTDAVVRGGVTRAATYRLEVDTGIERHLDFPSDNTILAGATPGSAVELEIWRDEVVAVRWNDIRAETVDAPSADFGTAVGASLIGFGCALLGIGGWLVERNRRAWRPMVEAALVAALCEGFVMIVAGWLLLRDPLRENLLARHVPLTLVAGTVLACGVGALVHRRNSPRHAQPT</sequence>
<feature type="transmembrane region" description="Helical" evidence="1">
    <location>
        <begin position="201"/>
        <end position="220"/>
    </location>
</feature>
<evidence type="ECO:0000313" key="3">
    <source>
        <dbReference type="Proteomes" id="UP001432062"/>
    </source>
</evidence>
<organism evidence="2 3">
    <name type="scientific">Nocardia vinacea</name>
    <dbReference type="NCBI Taxonomy" id="96468"/>
    <lineage>
        <taxon>Bacteria</taxon>
        <taxon>Bacillati</taxon>
        <taxon>Actinomycetota</taxon>
        <taxon>Actinomycetes</taxon>
        <taxon>Mycobacteriales</taxon>
        <taxon>Nocardiaceae</taxon>
        <taxon>Nocardia</taxon>
    </lineage>
</organism>
<feature type="transmembrane region" description="Helical" evidence="1">
    <location>
        <begin position="168"/>
        <end position="189"/>
    </location>
</feature>
<keyword evidence="3" id="KW-1185">Reference proteome</keyword>
<dbReference type="Proteomes" id="UP001432062">
    <property type="component" value="Chromosome"/>
</dbReference>
<keyword evidence="1" id="KW-1133">Transmembrane helix</keyword>
<proteinExistence type="predicted"/>
<keyword evidence="1" id="KW-0812">Transmembrane</keyword>
<gene>
    <name evidence="2" type="ORF">OG563_44820</name>
</gene>
<protein>
    <recommendedName>
        <fullName evidence="4">DUF3592 domain-containing protein</fullName>
    </recommendedName>
</protein>
<feature type="transmembrane region" description="Helical" evidence="1">
    <location>
        <begin position="133"/>
        <end position="156"/>
    </location>
</feature>
<evidence type="ECO:0000256" key="1">
    <source>
        <dbReference type="SAM" id="Phobius"/>
    </source>
</evidence>
<evidence type="ECO:0000313" key="2">
    <source>
        <dbReference type="EMBL" id="WUV46116.1"/>
    </source>
</evidence>
<name>A0ABZ1YW60_9NOCA</name>
<keyword evidence="1" id="KW-0472">Membrane</keyword>